<proteinExistence type="predicted"/>
<accession>A0AAW0UJI2</accession>
<sequence length="213" mass="23477">MIHLLHAGAVPLGYVGNMSDTCITSCHEGCMRDTSCHCLAGTETFLLPDIVLSNTPPPTPGHQSCGCGDAQLTTSQMHPRPSRPLLPDTPEALPAKATTEEEVCKARLTEVFDTCCSLQSHLPHFSHLTWTTAALSSHAHAHTTEGRQQREEQQWRHIGGDLRKVADHFELDTAKAWRKNKPSCCPSLPAAVSRCVVASLICLAWWRLYNKLY</sequence>
<dbReference type="EMBL" id="JARAKH010000010">
    <property type="protein sequence ID" value="KAK8400309.1"/>
    <property type="molecule type" value="Genomic_DNA"/>
</dbReference>
<comment type="caution">
    <text evidence="2">The sequence shown here is derived from an EMBL/GenBank/DDBJ whole genome shotgun (WGS) entry which is preliminary data.</text>
</comment>
<evidence type="ECO:0000256" key="1">
    <source>
        <dbReference type="SAM" id="MobiDB-lite"/>
    </source>
</evidence>
<protein>
    <submittedName>
        <fullName evidence="2">Uncharacterized protein</fullName>
    </submittedName>
</protein>
<dbReference type="AlphaFoldDB" id="A0AAW0UJI2"/>
<reference evidence="2 3" key="1">
    <citation type="submission" date="2023-03" db="EMBL/GenBank/DDBJ databases">
        <title>High-quality genome of Scylla paramamosain provides insights in environmental adaptation.</title>
        <authorList>
            <person name="Zhang L."/>
        </authorList>
    </citation>
    <scope>NUCLEOTIDE SEQUENCE [LARGE SCALE GENOMIC DNA]</scope>
    <source>
        <strain evidence="2">LZ_2023a</strain>
        <tissue evidence="2">Muscle</tissue>
    </source>
</reference>
<name>A0AAW0UJI2_SCYPA</name>
<organism evidence="2 3">
    <name type="scientific">Scylla paramamosain</name>
    <name type="common">Mud crab</name>
    <dbReference type="NCBI Taxonomy" id="85552"/>
    <lineage>
        <taxon>Eukaryota</taxon>
        <taxon>Metazoa</taxon>
        <taxon>Ecdysozoa</taxon>
        <taxon>Arthropoda</taxon>
        <taxon>Crustacea</taxon>
        <taxon>Multicrustacea</taxon>
        <taxon>Malacostraca</taxon>
        <taxon>Eumalacostraca</taxon>
        <taxon>Eucarida</taxon>
        <taxon>Decapoda</taxon>
        <taxon>Pleocyemata</taxon>
        <taxon>Brachyura</taxon>
        <taxon>Eubrachyura</taxon>
        <taxon>Portunoidea</taxon>
        <taxon>Portunidae</taxon>
        <taxon>Portuninae</taxon>
        <taxon>Scylla</taxon>
    </lineage>
</organism>
<evidence type="ECO:0000313" key="3">
    <source>
        <dbReference type="Proteomes" id="UP001487740"/>
    </source>
</evidence>
<gene>
    <name evidence="2" type="ORF">O3P69_003182</name>
</gene>
<evidence type="ECO:0000313" key="2">
    <source>
        <dbReference type="EMBL" id="KAK8400309.1"/>
    </source>
</evidence>
<dbReference type="Proteomes" id="UP001487740">
    <property type="component" value="Unassembled WGS sequence"/>
</dbReference>
<feature type="region of interest" description="Disordered" evidence="1">
    <location>
        <begin position="62"/>
        <end position="91"/>
    </location>
</feature>
<keyword evidence="3" id="KW-1185">Reference proteome</keyword>